<feature type="compositionally biased region" description="Low complexity" evidence="1">
    <location>
        <begin position="196"/>
        <end position="215"/>
    </location>
</feature>
<protein>
    <submittedName>
        <fullName evidence="2">Uncharacterized protein</fullName>
    </submittedName>
</protein>
<name>A0A2A9NE03_9AGAR</name>
<dbReference type="AlphaFoldDB" id="A0A2A9NE03"/>
<accession>A0A2A9NE03</accession>
<evidence type="ECO:0000313" key="3">
    <source>
        <dbReference type="Proteomes" id="UP000242287"/>
    </source>
</evidence>
<dbReference type="STRING" id="703135.A0A2A9NE03"/>
<dbReference type="OrthoDB" id="3360715at2759"/>
<reference evidence="2 3" key="1">
    <citation type="submission" date="2014-02" db="EMBL/GenBank/DDBJ databases">
        <title>Transposable element dynamics among asymbiotic and ectomycorrhizal Amanita fungi.</title>
        <authorList>
            <consortium name="DOE Joint Genome Institute"/>
            <person name="Hess J."/>
            <person name="Skrede I."/>
            <person name="Wolfe B."/>
            <person name="LaButti K."/>
            <person name="Ohm R.A."/>
            <person name="Grigoriev I.V."/>
            <person name="Pringle A."/>
        </authorList>
    </citation>
    <scope>NUCLEOTIDE SEQUENCE [LARGE SCALE GENOMIC DNA]</scope>
    <source>
        <strain evidence="2 3">SKay4041</strain>
    </source>
</reference>
<evidence type="ECO:0000256" key="1">
    <source>
        <dbReference type="SAM" id="MobiDB-lite"/>
    </source>
</evidence>
<gene>
    <name evidence="2" type="ORF">AMATHDRAFT_157511</name>
</gene>
<evidence type="ECO:0000313" key="2">
    <source>
        <dbReference type="EMBL" id="PFH45873.1"/>
    </source>
</evidence>
<dbReference type="Proteomes" id="UP000242287">
    <property type="component" value="Unassembled WGS sequence"/>
</dbReference>
<sequence length="397" mass="43458">MTQLPEQLIQDSFHSYLKSSLAQAKAERLLDADLLSSAQADLMITGPALCLYFAALRSTTNPPSVPLPRLSKNTSPIDLSYENCPPVFARFLRVWAEMVPQIQRLAPEHQHDLARIICGLEPISQQVHLPINGIAANLRAVAIEISQRRSFQDRYASDLQAVLDAGDGRSGTRKKASFVPPPVYEESPTSTPPTSPRSYSSSSPSFPKRSNSPSFLAPSTPAIEFIRETLYASLGDALERHPSLRRLLKRDPPRAYFASVAFAILDVATTAVSADGTSIVGVLGTPLAVSDCPPELRPFMMELIGIGMQARELEEADNAQAMECARKGEDIPEPILDRARMVLQEGIVPENERRASVEGRAVAFANRINALSLAMTKLRPFKERQEEVFKVLAGIGS</sequence>
<dbReference type="EMBL" id="KZ302274">
    <property type="protein sequence ID" value="PFH45873.1"/>
    <property type="molecule type" value="Genomic_DNA"/>
</dbReference>
<organism evidence="2 3">
    <name type="scientific">Amanita thiersii Skay4041</name>
    <dbReference type="NCBI Taxonomy" id="703135"/>
    <lineage>
        <taxon>Eukaryota</taxon>
        <taxon>Fungi</taxon>
        <taxon>Dikarya</taxon>
        <taxon>Basidiomycota</taxon>
        <taxon>Agaricomycotina</taxon>
        <taxon>Agaricomycetes</taxon>
        <taxon>Agaricomycetidae</taxon>
        <taxon>Agaricales</taxon>
        <taxon>Pluteineae</taxon>
        <taxon>Amanitaceae</taxon>
        <taxon>Amanita</taxon>
    </lineage>
</organism>
<proteinExistence type="predicted"/>
<feature type="region of interest" description="Disordered" evidence="1">
    <location>
        <begin position="165"/>
        <end position="215"/>
    </location>
</feature>
<keyword evidence="3" id="KW-1185">Reference proteome</keyword>